<dbReference type="GO" id="GO:0032259">
    <property type="term" value="P:methylation"/>
    <property type="evidence" value="ECO:0007669"/>
    <property type="project" value="UniProtKB-KW"/>
</dbReference>
<name>A0A9X2TAG9_9BACT</name>
<dbReference type="Pfam" id="PF07669">
    <property type="entry name" value="Eco57I"/>
    <property type="match status" value="1"/>
</dbReference>
<dbReference type="EC" id="2.1.1.72" evidence="1"/>
<keyword evidence="6" id="KW-0238">DNA-binding</keyword>
<dbReference type="Proteomes" id="UP001155027">
    <property type="component" value="Unassembled WGS sequence"/>
</dbReference>
<evidence type="ECO:0000256" key="4">
    <source>
        <dbReference type="ARBA" id="ARBA00022691"/>
    </source>
</evidence>
<dbReference type="GO" id="GO:0009007">
    <property type="term" value="F:site-specific DNA-methyltransferase (adenine-specific) activity"/>
    <property type="evidence" value="ECO:0007669"/>
    <property type="project" value="UniProtKB-EC"/>
</dbReference>
<organism evidence="10 11">
    <name type="scientific">Salinibacter ruber</name>
    <dbReference type="NCBI Taxonomy" id="146919"/>
    <lineage>
        <taxon>Bacteria</taxon>
        <taxon>Pseudomonadati</taxon>
        <taxon>Rhodothermota</taxon>
        <taxon>Rhodothermia</taxon>
        <taxon>Rhodothermales</taxon>
        <taxon>Salinibacteraceae</taxon>
        <taxon>Salinibacter</taxon>
    </lineage>
</organism>
<dbReference type="RefSeq" id="WP_259079100.1">
    <property type="nucleotide sequence ID" value="NZ_JANUAU010000001.1"/>
</dbReference>
<dbReference type="PROSITE" id="PS00092">
    <property type="entry name" value="N6_MTASE"/>
    <property type="match status" value="1"/>
</dbReference>
<dbReference type="InterPro" id="IPR029063">
    <property type="entry name" value="SAM-dependent_MTases_sf"/>
</dbReference>
<keyword evidence="2" id="KW-0489">Methyltransferase</keyword>
<reference evidence="10" key="1">
    <citation type="submission" date="2022-08" db="EMBL/GenBank/DDBJ databases">
        <title>Genomic Encyclopedia of Type Strains, Phase V (KMG-V): Genome sequencing to study the core and pangenomes of soil and plant-associated prokaryotes.</title>
        <authorList>
            <person name="Whitman W."/>
        </authorList>
    </citation>
    <scope>NUCLEOTIDE SEQUENCE</scope>
    <source>
        <strain evidence="10">0</strain>
    </source>
</reference>
<dbReference type="SUPFAM" id="SSF53335">
    <property type="entry name" value="S-adenosyl-L-methionine-dependent methyltransferases"/>
    <property type="match status" value="1"/>
</dbReference>
<dbReference type="PANTHER" id="PTHR33841">
    <property type="entry name" value="DNA METHYLTRANSFERASE YEEA-RELATED"/>
    <property type="match status" value="1"/>
</dbReference>
<proteinExistence type="predicted"/>
<dbReference type="PRINTS" id="PR00507">
    <property type="entry name" value="N12N6MTFRASE"/>
</dbReference>
<accession>A0A9X2TAG9</accession>
<protein>
    <recommendedName>
        <fullName evidence="1">site-specific DNA-methyltransferase (adenine-specific)</fullName>
        <ecNumber evidence="1">2.1.1.72</ecNumber>
    </recommendedName>
</protein>
<evidence type="ECO:0000256" key="6">
    <source>
        <dbReference type="ARBA" id="ARBA00023125"/>
    </source>
</evidence>
<gene>
    <name evidence="10" type="ORF">GGP71_000141</name>
</gene>
<dbReference type="InterPro" id="IPR011639">
    <property type="entry name" value="MethylTrfase_TaqI-like_dom"/>
</dbReference>
<evidence type="ECO:0000256" key="2">
    <source>
        <dbReference type="ARBA" id="ARBA00022603"/>
    </source>
</evidence>
<keyword evidence="4" id="KW-0949">S-adenosyl-L-methionine</keyword>
<dbReference type="GO" id="GO:0003677">
    <property type="term" value="F:DNA binding"/>
    <property type="evidence" value="ECO:0007669"/>
    <property type="project" value="UniProtKB-KW"/>
</dbReference>
<evidence type="ECO:0000259" key="9">
    <source>
        <dbReference type="Pfam" id="PF12950"/>
    </source>
</evidence>
<dbReference type="InterPro" id="IPR050953">
    <property type="entry name" value="N4_N6_ade-DNA_methylase"/>
</dbReference>
<comment type="caution">
    <text evidence="10">The sequence shown here is derived from an EMBL/GenBank/DDBJ whole genome shotgun (WGS) entry which is preliminary data.</text>
</comment>
<dbReference type="InterPro" id="IPR025931">
    <property type="entry name" value="TaqI_C"/>
</dbReference>
<evidence type="ECO:0000259" key="8">
    <source>
        <dbReference type="Pfam" id="PF07669"/>
    </source>
</evidence>
<dbReference type="GO" id="GO:0009307">
    <property type="term" value="P:DNA restriction-modification system"/>
    <property type="evidence" value="ECO:0007669"/>
    <property type="project" value="UniProtKB-KW"/>
</dbReference>
<feature type="domain" description="TaqI-like C-terminal specificity" evidence="9">
    <location>
        <begin position="1020"/>
        <end position="1172"/>
    </location>
</feature>
<dbReference type="Gene3D" id="3.40.50.150">
    <property type="entry name" value="Vaccinia Virus protein VP39"/>
    <property type="match status" value="1"/>
</dbReference>
<evidence type="ECO:0000256" key="7">
    <source>
        <dbReference type="ARBA" id="ARBA00047942"/>
    </source>
</evidence>
<evidence type="ECO:0000256" key="1">
    <source>
        <dbReference type="ARBA" id="ARBA00011900"/>
    </source>
</evidence>
<evidence type="ECO:0000256" key="3">
    <source>
        <dbReference type="ARBA" id="ARBA00022679"/>
    </source>
</evidence>
<keyword evidence="5" id="KW-0680">Restriction system</keyword>
<dbReference type="PANTHER" id="PTHR33841:SF1">
    <property type="entry name" value="DNA METHYLTRANSFERASE A"/>
    <property type="match status" value="1"/>
</dbReference>
<evidence type="ECO:0000256" key="5">
    <source>
        <dbReference type="ARBA" id="ARBA00022747"/>
    </source>
</evidence>
<evidence type="ECO:0000313" key="11">
    <source>
        <dbReference type="Proteomes" id="UP001155027"/>
    </source>
</evidence>
<keyword evidence="3" id="KW-0808">Transferase</keyword>
<dbReference type="Pfam" id="PF12950">
    <property type="entry name" value="TaqI_C"/>
    <property type="match status" value="1"/>
</dbReference>
<dbReference type="InterPro" id="IPR002052">
    <property type="entry name" value="DNA_methylase_N6_adenine_CS"/>
</dbReference>
<dbReference type="EMBL" id="JANUAU010000001">
    <property type="protein sequence ID" value="MCS3676245.1"/>
    <property type="molecule type" value="Genomic_DNA"/>
</dbReference>
<sequence>MPAPTLFETAFDNRGLFSDYYLEERFPERDDVQALQQEANAAFDQLRDLYRRVASEVDTWNEDQTEDNFVRPVLKNVLGWARKVQPHVQKQGRKGRPDYALFASDDRRTTAVGRADGDETKVFNYADAVADAKYWGRPLDGPALDPEREKRAEMRRNNPSFQIIDYVTITGVEWGILTNGARWRLYYEGAPSRLETYFEANLPEIIRLAEGNEEDRDEARRAFRLFYALFRADAYRPTVEGEKFVDVVYSASDTYAETLEDELKERVFDHVFLELATGLYEDHVRENGAGDPEAVLDDVYRATLRLLYRLLFLLYAESRDLLPLDNSGYYEKSLTHIAEEARRKKAAGHPISRKHSEFWNVLQGLFQTIDRGDDVLDVPAYNGGLFREGNEANAFLDSHEIGERYVVNALVNLTAVDPKIPEGPDGEYPSVDYTSLDVRQLGSIYEGLLEHRLVITDDDDLDLQTDEGERKETGSYYTPHYVVEYIVEETLGPIVDERIQQFEDAMEEIAEILDGHDPDDPGVQAKLDAPRQKALDAFLTVRVCDPAMGSGHFLVYAADYLAERFGQILGRYPDNNPVTQQLEEIRQSILDELVRQGIETDGLAEDNRLRDTSLLKRLVMKRCIYGVDLNPMAVELAKLSLWLHSFTVGAPLSFLDHHLKAGNSLIGTQVDTVAGEIQADLFGDVRREILRGTQFLQDAAFNTDATLTDVEQSAKSFETYQSTMRPYKRLLDLWTAQHFGVKNTKDLVFQSARDVIMAHQNDAEDALRDEHDAVAQTAQLREEKQFFHWELEFPEVFYELDPPGIRDNPGFDVVIGNPPYLNMDQVEDGISSYLNQVNPRIWMGQSDIYYFFIYKGVRLLKDDGRVSLIVSRYFMESYFARGIRQVILEKTKIESIVDFGHNQPFKDALVNPAIINLRRGDIEGDKYSGAVLIRDRNMDVEKELKDGGEHISFDQNEMSEKPWRLHNPEQREIIDKISSQRPLSEYAIIGMGMQTGENEVFRVSEDEASELNIPDDWLRPVIANSDIHRHHIGWKGDYWIYLEDVPEDDLREKEDIFNYLKERKGDLKDRIAYERGDCKWFRYSYPRYKEIYFDKKIMTRYMSTSNKFAIDEEGKYISSTDTFIISVDRISCEFVVSILNSNMMNWWFLRQTKQKRGGYYSYSKESMSEIPIPSVEFTTPAGDLEDYIDTLIDRYETARAVDSAPTDNSVLDAIANHLSGDPERLDVIHNLLSHLAREMTDLKSERATYDLDITEYVPEPSTEDGVAITEIGRYEPVSGVTDSILAETKETREKLHIGSLHADVEENCVTVQATARYKPDESDAYIETDPIDFCKLKNCTDEEVQLLEHWLNVLSERTMSDSTFAGYRANATTNISLRNRLFDARFPDLDQRSTELAPFFRDAKEAAELDRQIEFTDELIDQIVYRLYGLNDEEIAVIEN</sequence>
<feature type="domain" description="Type II methyltransferase M.TaqI-like" evidence="8">
    <location>
        <begin position="623"/>
        <end position="905"/>
    </location>
</feature>
<comment type="catalytic activity">
    <reaction evidence="7">
        <text>a 2'-deoxyadenosine in DNA + S-adenosyl-L-methionine = an N(6)-methyl-2'-deoxyadenosine in DNA + S-adenosyl-L-homocysteine + H(+)</text>
        <dbReference type="Rhea" id="RHEA:15197"/>
        <dbReference type="Rhea" id="RHEA-COMP:12418"/>
        <dbReference type="Rhea" id="RHEA-COMP:12419"/>
        <dbReference type="ChEBI" id="CHEBI:15378"/>
        <dbReference type="ChEBI" id="CHEBI:57856"/>
        <dbReference type="ChEBI" id="CHEBI:59789"/>
        <dbReference type="ChEBI" id="CHEBI:90615"/>
        <dbReference type="ChEBI" id="CHEBI:90616"/>
        <dbReference type="EC" id="2.1.1.72"/>
    </reaction>
</comment>
<evidence type="ECO:0000313" key="10">
    <source>
        <dbReference type="EMBL" id="MCS3676245.1"/>
    </source>
</evidence>